<reference evidence="2" key="1">
    <citation type="submission" date="2020-04" db="EMBL/GenBank/DDBJ databases">
        <authorList>
            <person name="Chiriac C."/>
            <person name="Salcher M."/>
            <person name="Ghai R."/>
            <person name="Kavagutti S V."/>
        </authorList>
    </citation>
    <scope>NUCLEOTIDE SEQUENCE</scope>
</reference>
<dbReference type="Gene3D" id="1.10.287.110">
    <property type="entry name" value="DnaJ domain"/>
    <property type="match status" value="1"/>
</dbReference>
<sequence>MLFFSDCKNQEDAKAVYHKLAMLLHPDKGGDATLMKALNDQYNKFKQGEPVAPKRFEQPRSQWSTNMSSPYGFDYTSDKITKLQAENGQLQAQVTFLRNTCRDYANQKDELERQIYICRKEIAGSKLAFNECERNIAHLRHQLLNVPQTLWGFIKWKYFKND</sequence>
<accession>A0A6J5P5U0</accession>
<organism evidence="2">
    <name type="scientific">uncultured Caudovirales phage</name>
    <dbReference type="NCBI Taxonomy" id="2100421"/>
    <lineage>
        <taxon>Viruses</taxon>
        <taxon>Duplodnaviria</taxon>
        <taxon>Heunggongvirae</taxon>
        <taxon>Uroviricota</taxon>
        <taxon>Caudoviricetes</taxon>
        <taxon>Peduoviridae</taxon>
        <taxon>Maltschvirus</taxon>
        <taxon>Maltschvirus maltsch</taxon>
    </lineage>
</organism>
<dbReference type="EMBL" id="LR796759">
    <property type="protein sequence ID" value="CAB4164505.1"/>
    <property type="molecule type" value="Genomic_DNA"/>
</dbReference>
<dbReference type="InterPro" id="IPR036869">
    <property type="entry name" value="J_dom_sf"/>
</dbReference>
<dbReference type="SUPFAM" id="SSF46565">
    <property type="entry name" value="Chaperone J-domain"/>
    <property type="match status" value="1"/>
</dbReference>
<evidence type="ECO:0000313" key="2">
    <source>
        <dbReference type="EMBL" id="CAB4164505.1"/>
    </source>
</evidence>
<name>A0A6J5P5U0_9CAUD</name>
<evidence type="ECO:0000256" key="1">
    <source>
        <dbReference type="SAM" id="Coils"/>
    </source>
</evidence>
<protein>
    <submittedName>
        <fullName evidence="2">Small T antigen</fullName>
    </submittedName>
</protein>
<feature type="coiled-coil region" evidence="1">
    <location>
        <begin position="80"/>
        <end position="114"/>
    </location>
</feature>
<proteinExistence type="predicted"/>
<keyword evidence="1" id="KW-0175">Coiled coil</keyword>
<gene>
    <name evidence="2" type="ORF">UFOVP816_40</name>
</gene>